<feature type="compositionally biased region" description="Low complexity" evidence="1">
    <location>
        <begin position="22"/>
        <end position="33"/>
    </location>
</feature>
<comment type="caution">
    <text evidence="2">The sequence shown here is derived from an EMBL/GenBank/DDBJ whole genome shotgun (WGS) entry which is preliminary data.</text>
</comment>
<dbReference type="AlphaFoldDB" id="A0A093XNA9"/>
<dbReference type="Gene3D" id="6.10.280.100">
    <property type="match status" value="1"/>
</dbReference>
<feature type="compositionally biased region" description="Polar residues" evidence="1">
    <location>
        <begin position="109"/>
        <end position="121"/>
    </location>
</feature>
<protein>
    <submittedName>
        <fullName evidence="2">12 kDa heat shock protein</fullName>
    </submittedName>
</protein>
<feature type="non-terminal residue" evidence="2">
    <location>
        <position position="1"/>
    </location>
</feature>
<gene>
    <name evidence="2" type="ORF">GQ26_0170120</name>
</gene>
<organism evidence="2">
    <name type="scientific">Talaromyces marneffei PM1</name>
    <dbReference type="NCBI Taxonomy" id="1077442"/>
    <lineage>
        <taxon>Eukaryota</taxon>
        <taxon>Fungi</taxon>
        <taxon>Dikarya</taxon>
        <taxon>Ascomycota</taxon>
        <taxon>Pezizomycotina</taxon>
        <taxon>Eurotiomycetes</taxon>
        <taxon>Eurotiomycetidae</taxon>
        <taxon>Eurotiales</taxon>
        <taxon>Trichocomaceae</taxon>
        <taxon>Talaromyces</taxon>
        <taxon>Talaromyces sect. Talaromyces</taxon>
    </lineage>
</organism>
<reference evidence="2" key="2">
    <citation type="journal article" date="2014" name="PLoS Genet.">
        <title>Signature gene expression reveals novel clues to the molecular mechanisms of dimorphic transition in Penicillium marneffei.</title>
        <authorList>
            <person name="Yang E."/>
            <person name="Wang G."/>
            <person name="Cai J."/>
            <person name="Woo P.C."/>
            <person name="Lau S.K."/>
            <person name="Yuen K.-Y."/>
            <person name="Chow W.-N."/>
            <person name="Lin X."/>
        </authorList>
    </citation>
    <scope>NUCLEOTIDE SEQUENCE</scope>
    <source>
        <strain evidence="2">PM1</strain>
    </source>
</reference>
<accession>A0A093XNA9</accession>
<evidence type="ECO:0000256" key="1">
    <source>
        <dbReference type="SAM" id="MobiDB-lite"/>
    </source>
</evidence>
<feature type="compositionally biased region" description="Polar residues" evidence="1">
    <location>
        <begin position="34"/>
        <end position="48"/>
    </location>
</feature>
<keyword evidence="2" id="KW-0346">Stress response</keyword>
<evidence type="ECO:0000313" key="2">
    <source>
        <dbReference type="EMBL" id="KFX46713.1"/>
    </source>
</evidence>
<feature type="region of interest" description="Disordered" evidence="1">
    <location>
        <begin position="109"/>
        <end position="133"/>
    </location>
</feature>
<sequence>GYIRVHILPLPWPLSACASSSQQTTQSITRRASNLQTSTNKQSINMSDTGRKDFSTKAKEELTPDFAKSTQQKVKETVTDTADRFARGAQPDESKSGVQETFDKAQRSYDNVVNGGASNTIGDKIKDTFGWNK</sequence>
<dbReference type="Pfam" id="PF04119">
    <property type="entry name" value="HSP9_HSP12"/>
    <property type="match status" value="1"/>
</dbReference>
<dbReference type="EMBL" id="JPOX01000017">
    <property type="protein sequence ID" value="KFX46713.1"/>
    <property type="molecule type" value="Genomic_DNA"/>
</dbReference>
<reference key="1">
    <citation type="journal article" date="2014" name="PLoS Genet.">
        <title>Signature Gene Expression Reveals Novel Clues to the Molecular Mechanisms of Dimorphic Transition in Penicillium marneffei.</title>
        <authorList>
            <person name="Yang E."/>
            <person name="Wang G."/>
            <person name="Cai J."/>
            <person name="Woo P.C."/>
            <person name="Lau S.K."/>
            <person name="Yuen K.-Y."/>
            <person name="Chow W.-N."/>
            <person name="Lin X."/>
        </authorList>
    </citation>
    <scope>NUCLEOTIDE SEQUENCE [LARGE SCALE GENOMIC DNA]</scope>
    <source>
        <strain>PM1</strain>
    </source>
</reference>
<dbReference type="eggNOG" id="ENOG502SDMM">
    <property type="taxonomic scope" value="Eukaryota"/>
</dbReference>
<proteinExistence type="predicted"/>
<name>A0A093XNA9_TALMA</name>
<dbReference type="InterPro" id="IPR007250">
    <property type="entry name" value="HSP9_HSP12"/>
</dbReference>
<feature type="region of interest" description="Disordered" evidence="1">
    <location>
        <begin position="22"/>
        <end position="51"/>
    </location>
</feature>